<evidence type="ECO:0000313" key="3">
    <source>
        <dbReference type="Proteomes" id="UP000051139"/>
    </source>
</evidence>
<dbReference type="NCBIfam" id="NF046040">
    <property type="entry name" value="RelB_antitoxin"/>
    <property type="match status" value="1"/>
</dbReference>
<gene>
    <name evidence="2" type="ORF">IV55_GL001695</name>
    <name evidence="1" type="ORF">LSI01_11430</name>
</gene>
<dbReference type="Proteomes" id="UP000051139">
    <property type="component" value="Unassembled WGS sequence"/>
</dbReference>
<dbReference type="Proteomes" id="UP000321429">
    <property type="component" value="Unassembled WGS sequence"/>
</dbReference>
<evidence type="ECO:0000313" key="2">
    <source>
        <dbReference type="EMBL" id="KRN96017.1"/>
    </source>
</evidence>
<evidence type="ECO:0008006" key="5">
    <source>
        <dbReference type="Google" id="ProtNLM"/>
    </source>
</evidence>
<comment type="caution">
    <text evidence="2">The sequence shown here is derived from an EMBL/GenBank/DDBJ whole genome shotgun (WGS) entry which is preliminary data.</text>
</comment>
<sequence>MEIIKVSVTDAEHILLQNAAQRKGLTISEFIRQSALETVEEASDLLAFKKAEQEFKRDPVTYSTAEVKRQLNL</sequence>
<dbReference type="EMBL" id="BJUD01000020">
    <property type="protein sequence ID" value="GEK28832.1"/>
    <property type="molecule type" value="Genomic_DNA"/>
</dbReference>
<dbReference type="PATRIC" id="fig|348151.3.peg.1747"/>
<dbReference type="OrthoDB" id="1691100at2"/>
<dbReference type="Gene3D" id="1.20.5.780">
    <property type="entry name" value="Single helix bin"/>
    <property type="match status" value="1"/>
</dbReference>
<organism evidence="2 3">
    <name type="scientific">Furfurilactobacillus siliginis</name>
    <dbReference type="NCBI Taxonomy" id="348151"/>
    <lineage>
        <taxon>Bacteria</taxon>
        <taxon>Bacillati</taxon>
        <taxon>Bacillota</taxon>
        <taxon>Bacilli</taxon>
        <taxon>Lactobacillales</taxon>
        <taxon>Lactobacillaceae</taxon>
        <taxon>Furfurilactobacillus</taxon>
    </lineage>
</organism>
<accession>A0A0R2L355</accession>
<reference evidence="2 3" key="1">
    <citation type="journal article" date="2015" name="Genome Announc.">
        <title>Expanding the biotechnology potential of lactobacilli through comparative genomics of 213 strains and associated genera.</title>
        <authorList>
            <person name="Sun Z."/>
            <person name="Harris H.M."/>
            <person name="McCann A."/>
            <person name="Guo C."/>
            <person name="Argimon S."/>
            <person name="Zhang W."/>
            <person name="Yang X."/>
            <person name="Jeffery I.B."/>
            <person name="Cooney J.C."/>
            <person name="Kagawa T.F."/>
            <person name="Liu W."/>
            <person name="Song Y."/>
            <person name="Salvetti E."/>
            <person name="Wrobel A."/>
            <person name="Rasinkangas P."/>
            <person name="Parkhill J."/>
            <person name="Rea M.C."/>
            <person name="O'Sullivan O."/>
            <person name="Ritari J."/>
            <person name="Douillard F.P."/>
            <person name="Paul Ross R."/>
            <person name="Yang R."/>
            <person name="Briner A.E."/>
            <person name="Felis G.E."/>
            <person name="de Vos W.M."/>
            <person name="Barrangou R."/>
            <person name="Klaenhammer T.R."/>
            <person name="Caufield P.W."/>
            <person name="Cui Y."/>
            <person name="Zhang H."/>
            <person name="O'Toole P.W."/>
        </authorList>
    </citation>
    <scope>NUCLEOTIDE SEQUENCE [LARGE SCALE GENOMIC DNA]</scope>
    <source>
        <strain evidence="2 3">DSM 22696</strain>
    </source>
</reference>
<dbReference type="AlphaFoldDB" id="A0A0R2L355"/>
<proteinExistence type="predicted"/>
<protein>
    <recommendedName>
        <fullName evidence="5">CopG family transcriptional regulator</fullName>
    </recommendedName>
</protein>
<dbReference type="RefSeq" id="WP_057810215.1">
    <property type="nucleotide sequence ID" value="NZ_BJUD01000020.1"/>
</dbReference>
<keyword evidence="3" id="KW-1185">Reference proteome</keyword>
<dbReference type="EMBL" id="JQCB01000006">
    <property type="protein sequence ID" value="KRN96017.1"/>
    <property type="molecule type" value="Genomic_DNA"/>
</dbReference>
<name>A0A0R2L355_9LACO</name>
<evidence type="ECO:0000313" key="4">
    <source>
        <dbReference type="Proteomes" id="UP000321429"/>
    </source>
</evidence>
<reference evidence="1 4" key="2">
    <citation type="submission" date="2019-07" db="EMBL/GenBank/DDBJ databases">
        <title>Whole genome shotgun sequence of Lactobacillus siliginis NBRC 101315.</title>
        <authorList>
            <person name="Hosoyama A."/>
            <person name="Uohara A."/>
            <person name="Ohji S."/>
            <person name="Ichikawa N."/>
        </authorList>
    </citation>
    <scope>NUCLEOTIDE SEQUENCE [LARGE SCALE GENOMIC DNA]</scope>
    <source>
        <strain evidence="1 4">NBRC 101315</strain>
    </source>
</reference>
<dbReference type="InterPro" id="IPR046257">
    <property type="entry name" value="DUF6290"/>
</dbReference>
<dbReference type="Pfam" id="PF19807">
    <property type="entry name" value="DUF6290"/>
    <property type="match status" value="1"/>
</dbReference>
<evidence type="ECO:0000313" key="1">
    <source>
        <dbReference type="EMBL" id="GEK28832.1"/>
    </source>
</evidence>